<dbReference type="PANTHER" id="PTHR43194:SF5">
    <property type="entry name" value="PIMELOYL-[ACYL-CARRIER PROTEIN] METHYL ESTER ESTERASE"/>
    <property type="match status" value="1"/>
</dbReference>
<dbReference type="OrthoDB" id="27092at2"/>
<dbReference type="RefSeq" id="WP_131292216.1">
    <property type="nucleotide sequence ID" value="NZ_SJKA01000008.1"/>
</dbReference>
<dbReference type="Proteomes" id="UP000292695">
    <property type="component" value="Unassembled WGS sequence"/>
</dbReference>
<dbReference type="AlphaFoldDB" id="A0A4R0IBG2"/>
<organism evidence="2 3">
    <name type="scientific">Kribbella sindirgiensis</name>
    <dbReference type="NCBI Taxonomy" id="1124744"/>
    <lineage>
        <taxon>Bacteria</taxon>
        <taxon>Bacillati</taxon>
        <taxon>Actinomycetota</taxon>
        <taxon>Actinomycetes</taxon>
        <taxon>Propionibacteriales</taxon>
        <taxon>Kribbellaceae</taxon>
        <taxon>Kribbella</taxon>
    </lineage>
</organism>
<dbReference type="Pfam" id="PF00561">
    <property type="entry name" value="Abhydrolase_1"/>
    <property type="match status" value="1"/>
</dbReference>
<keyword evidence="3" id="KW-1185">Reference proteome</keyword>
<dbReference type="InterPro" id="IPR050228">
    <property type="entry name" value="Carboxylesterase_BioH"/>
</dbReference>
<dbReference type="PANTHER" id="PTHR43194">
    <property type="entry name" value="HYDROLASE ALPHA/BETA FOLD FAMILY"/>
    <property type="match status" value="1"/>
</dbReference>
<dbReference type="Gene3D" id="3.40.50.1820">
    <property type="entry name" value="alpha/beta hydrolase"/>
    <property type="match status" value="1"/>
</dbReference>
<name>A0A4R0IBG2_9ACTN</name>
<accession>A0A4R0IBG2</accession>
<dbReference type="InterPro" id="IPR029058">
    <property type="entry name" value="AB_hydrolase_fold"/>
</dbReference>
<feature type="domain" description="AB hydrolase-1" evidence="1">
    <location>
        <begin position="23"/>
        <end position="257"/>
    </location>
</feature>
<evidence type="ECO:0000313" key="3">
    <source>
        <dbReference type="Proteomes" id="UP000292695"/>
    </source>
</evidence>
<comment type="caution">
    <text evidence="2">The sequence shown here is derived from an EMBL/GenBank/DDBJ whole genome shotgun (WGS) entry which is preliminary data.</text>
</comment>
<dbReference type="InterPro" id="IPR000073">
    <property type="entry name" value="AB_hydrolase_1"/>
</dbReference>
<gene>
    <name evidence="2" type="ORF">E0H50_23765</name>
</gene>
<dbReference type="EMBL" id="SJKA01000008">
    <property type="protein sequence ID" value="TCC30431.1"/>
    <property type="molecule type" value="Genomic_DNA"/>
</dbReference>
<protein>
    <submittedName>
        <fullName evidence="2">Alpha/beta hydrolase</fullName>
    </submittedName>
</protein>
<keyword evidence="2" id="KW-0378">Hydrolase</keyword>
<evidence type="ECO:0000313" key="2">
    <source>
        <dbReference type="EMBL" id="TCC30431.1"/>
    </source>
</evidence>
<sequence length="270" mass="29887">MDVDERFSWEGRSIAWGRAGSGPPVVFCHGTPFSSRVWSRYADALSADFRVYLWDMPGYGESSKHPDHAVDFGAQAKAFAALLEHWELDRPRVVAHDFGGAVSLRATLAEGAAYESLMLVDVVAIPPSGSAFFQFVKRYPTTLDELPPYIHESILRAYVSAASHRGLRDEELAALVSPWCTEAGQPAFYRQIAQYDEEFLGQNERTVGQLAIPVKVVWGSDDAWIPPATGRRLAGLIPGASYLEVPDAGHLIQYDAPVALATELRKWLYF</sequence>
<proteinExistence type="predicted"/>
<reference evidence="2 3" key="1">
    <citation type="submission" date="2019-02" db="EMBL/GenBank/DDBJ databases">
        <title>Kribbella capetownensis sp. nov. and Kribbella speibonae sp. nov., isolated from soil.</title>
        <authorList>
            <person name="Curtis S.M."/>
            <person name="Norton I."/>
            <person name="Everest G.J."/>
            <person name="Meyers P.R."/>
        </authorList>
    </citation>
    <scope>NUCLEOTIDE SEQUENCE [LARGE SCALE GENOMIC DNA]</scope>
    <source>
        <strain evidence="2 3">DSM 27082</strain>
    </source>
</reference>
<dbReference type="PRINTS" id="PR00111">
    <property type="entry name" value="ABHYDROLASE"/>
</dbReference>
<dbReference type="SUPFAM" id="SSF53474">
    <property type="entry name" value="alpha/beta-Hydrolases"/>
    <property type="match status" value="1"/>
</dbReference>
<evidence type="ECO:0000259" key="1">
    <source>
        <dbReference type="Pfam" id="PF00561"/>
    </source>
</evidence>
<dbReference type="GO" id="GO:0016787">
    <property type="term" value="F:hydrolase activity"/>
    <property type="evidence" value="ECO:0007669"/>
    <property type="project" value="UniProtKB-KW"/>
</dbReference>